<comment type="similarity">
    <text evidence="3">Belongs to the FdhD family.</text>
</comment>
<feature type="binding site" evidence="3">
    <location>
        <begin position="227"/>
        <end position="232"/>
    </location>
    <ligand>
        <name>Mo-bis(molybdopterin guanine dinucleotide)</name>
        <dbReference type="ChEBI" id="CHEBI:60539"/>
    </ligand>
</feature>
<dbReference type="Gene3D" id="3.10.20.10">
    <property type="match status" value="1"/>
</dbReference>
<keyword evidence="5" id="KW-1185">Reference proteome</keyword>
<protein>
    <recommendedName>
        <fullName evidence="3">Sulfur carrier protein FdhD</fullName>
    </recommendedName>
</protein>
<keyword evidence="2 3" id="KW-0501">Molybdenum cofactor biosynthesis</keyword>
<dbReference type="Proteomes" id="UP000441717">
    <property type="component" value="Unassembled WGS sequence"/>
</dbReference>
<dbReference type="InterPro" id="IPR003786">
    <property type="entry name" value="FdhD"/>
</dbReference>
<dbReference type="HAMAP" id="MF_00187">
    <property type="entry name" value="FdhD"/>
    <property type="match status" value="1"/>
</dbReference>
<dbReference type="PIRSF" id="PIRSF015626">
    <property type="entry name" value="FdhD"/>
    <property type="match status" value="1"/>
</dbReference>
<feature type="active site" description="Cysteine persulfide intermediate" evidence="3">
    <location>
        <position position="88"/>
    </location>
</feature>
<dbReference type="EMBL" id="WHYR01000001">
    <property type="protein sequence ID" value="MQL50797.1"/>
    <property type="molecule type" value="Genomic_DNA"/>
</dbReference>
<sequence>MQSGSALIVSEMPLTIFLNDVELVTLTCSPGAGEELAAGFLLSEGLVQSPADIREITCCEEEGLLRVRTNSPVSPGENFLRRHIAVCCGKVRAAPYIASDALRLQPVQSSNVFAAPHLLQLMVLLDEKSATFRLTGGVHCAALADGRDLLVMYEDIGRHNAVDKVLGHAFLRRIAPADKCLLLSGRISSEIIIKAVRSGIPLVVSRSAPTLLAVDLAEQLGIALVGFARGQRLNVYSHKEKVVT</sequence>
<comment type="caution">
    <text evidence="4">The sequence shown here is derived from an EMBL/GenBank/DDBJ whole genome shotgun (WGS) entry which is preliminary data.</text>
</comment>
<evidence type="ECO:0000256" key="2">
    <source>
        <dbReference type="ARBA" id="ARBA00023150"/>
    </source>
</evidence>
<keyword evidence="4" id="KW-0808">Transferase</keyword>
<dbReference type="GO" id="GO:0097163">
    <property type="term" value="F:sulfur carrier activity"/>
    <property type="evidence" value="ECO:0007669"/>
    <property type="project" value="UniProtKB-UniRule"/>
</dbReference>
<dbReference type="PANTHER" id="PTHR30592">
    <property type="entry name" value="FORMATE DEHYDROGENASE"/>
    <property type="match status" value="1"/>
</dbReference>
<dbReference type="GO" id="GO:0006777">
    <property type="term" value="P:Mo-molybdopterin cofactor biosynthetic process"/>
    <property type="evidence" value="ECO:0007669"/>
    <property type="project" value="UniProtKB-UniRule"/>
</dbReference>
<comment type="function">
    <text evidence="3">Required for formate dehydrogenase (FDH) activity. Acts as a sulfur carrier protein that transfers sulfur from IscS to the molybdenum cofactor prior to its insertion into FDH.</text>
</comment>
<reference evidence="4 5" key="1">
    <citation type="submission" date="2019-10" db="EMBL/GenBank/DDBJ databases">
        <title>Comparative genomics of sulfur disproportionating microorganisms.</title>
        <authorList>
            <person name="Ward L.M."/>
            <person name="Bertran E."/>
            <person name="Johnston D."/>
        </authorList>
    </citation>
    <scope>NUCLEOTIDE SEQUENCE [LARGE SCALE GENOMIC DNA]</scope>
    <source>
        <strain evidence="4 5">DSM 14055</strain>
    </source>
</reference>
<proteinExistence type="inferred from homology"/>
<evidence type="ECO:0000256" key="1">
    <source>
        <dbReference type="ARBA" id="ARBA00022490"/>
    </source>
</evidence>
<comment type="subcellular location">
    <subcellularLocation>
        <location evidence="3">Cytoplasm</location>
    </subcellularLocation>
</comment>
<accession>A0A6N7IMG5</accession>
<evidence type="ECO:0000313" key="5">
    <source>
        <dbReference type="Proteomes" id="UP000441717"/>
    </source>
</evidence>
<dbReference type="GO" id="GO:0005737">
    <property type="term" value="C:cytoplasm"/>
    <property type="evidence" value="ECO:0007669"/>
    <property type="project" value="UniProtKB-SubCell"/>
</dbReference>
<dbReference type="PANTHER" id="PTHR30592:SF1">
    <property type="entry name" value="SULFUR CARRIER PROTEIN FDHD"/>
    <property type="match status" value="1"/>
</dbReference>
<evidence type="ECO:0000256" key="3">
    <source>
        <dbReference type="HAMAP-Rule" id="MF_00187"/>
    </source>
</evidence>
<dbReference type="SUPFAM" id="SSF53927">
    <property type="entry name" value="Cytidine deaminase-like"/>
    <property type="match status" value="1"/>
</dbReference>
<name>A0A6N7IMG5_9FIRM</name>
<dbReference type="GO" id="GO:0016783">
    <property type="term" value="F:sulfurtransferase activity"/>
    <property type="evidence" value="ECO:0007669"/>
    <property type="project" value="InterPro"/>
</dbReference>
<dbReference type="AlphaFoldDB" id="A0A6N7IMG5"/>
<dbReference type="NCBIfam" id="TIGR00129">
    <property type="entry name" value="fdhD_narQ"/>
    <property type="match status" value="1"/>
</dbReference>
<dbReference type="OrthoDB" id="9782042at2"/>
<dbReference type="Pfam" id="PF02634">
    <property type="entry name" value="FdhD-NarQ"/>
    <property type="match status" value="1"/>
</dbReference>
<organism evidence="4 5">
    <name type="scientific">Desulfofundulus thermobenzoicus</name>
    <dbReference type="NCBI Taxonomy" id="29376"/>
    <lineage>
        <taxon>Bacteria</taxon>
        <taxon>Bacillati</taxon>
        <taxon>Bacillota</taxon>
        <taxon>Clostridia</taxon>
        <taxon>Eubacteriales</taxon>
        <taxon>Peptococcaceae</taxon>
        <taxon>Desulfofundulus</taxon>
    </lineage>
</organism>
<dbReference type="Gene3D" id="3.40.140.10">
    <property type="entry name" value="Cytidine Deaminase, domain 2"/>
    <property type="match status" value="1"/>
</dbReference>
<dbReference type="InterPro" id="IPR016193">
    <property type="entry name" value="Cytidine_deaminase-like"/>
</dbReference>
<gene>
    <name evidence="3 4" type="primary">fdhD</name>
    <name evidence="4" type="ORF">GFC01_00575</name>
</gene>
<evidence type="ECO:0000313" key="4">
    <source>
        <dbReference type="EMBL" id="MQL50797.1"/>
    </source>
</evidence>
<keyword evidence="1 3" id="KW-0963">Cytoplasm</keyword>